<reference evidence="1 2" key="1">
    <citation type="submission" date="2024-09" db="EMBL/GenBank/DDBJ databases">
        <authorList>
            <person name="Sun Q."/>
            <person name="Mori K."/>
        </authorList>
    </citation>
    <scope>NUCLEOTIDE SEQUENCE [LARGE SCALE GENOMIC DNA]</scope>
    <source>
        <strain evidence="1 2">NCAIM B.02537</strain>
    </source>
</reference>
<keyword evidence="2" id="KW-1185">Reference proteome</keyword>
<organism evidence="1 2">
    <name type="scientific">Novosphingobium aquiterrae</name>
    <dbReference type="NCBI Taxonomy" id="624388"/>
    <lineage>
        <taxon>Bacteria</taxon>
        <taxon>Pseudomonadati</taxon>
        <taxon>Pseudomonadota</taxon>
        <taxon>Alphaproteobacteria</taxon>
        <taxon>Sphingomonadales</taxon>
        <taxon>Sphingomonadaceae</taxon>
        <taxon>Novosphingobium</taxon>
    </lineage>
</organism>
<accession>A0ABV6PGT5</accession>
<comment type="caution">
    <text evidence="1">The sequence shown here is derived from an EMBL/GenBank/DDBJ whole genome shotgun (WGS) entry which is preliminary data.</text>
</comment>
<name>A0ABV6PGT5_9SPHN</name>
<dbReference type="Proteomes" id="UP001589943">
    <property type="component" value="Unassembled WGS sequence"/>
</dbReference>
<proteinExistence type="predicted"/>
<evidence type="ECO:0000313" key="1">
    <source>
        <dbReference type="EMBL" id="MFC0589050.1"/>
    </source>
</evidence>
<protein>
    <submittedName>
        <fullName evidence="1">Uncharacterized protein</fullName>
    </submittedName>
</protein>
<sequence length="64" mass="7055">MRRALVLSDEAARHPFLASLPAHVRLTDEAAISRPRWPGLSRAMLRDMAATYCASFIAVSVFIA</sequence>
<gene>
    <name evidence="1" type="ORF">ACFFF7_06455</name>
</gene>
<dbReference type="EMBL" id="JBHLTL010000004">
    <property type="protein sequence ID" value="MFC0589050.1"/>
    <property type="molecule type" value="Genomic_DNA"/>
</dbReference>
<evidence type="ECO:0000313" key="2">
    <source>
        <dbReference type="Proteomes" id="UP001589943"/>
    </source>
</evidence>
<dbReference type="RefSeq" id="WP_379480557.1">
    <property type="nucleotide sequence ID" value="NZ_JBHLTL010000004.1"/>
</dbReference>